<comment type="caution">
    <text evidence="2">The sequence shown here is derived from an EMBL/GenBank/DDBJ whole genome shotgun (WGS) entry which is preliminary data.</text>
</comment>
<keyword evidence="3" id="KW-1185">Reference proteome</keyword>
<dbReference type="EMBL" id="JADBJN010000004">
    <property type="protein sequence ID" value="KAG5669043.1"/>
    <property type="molecule type" value="Genomic_DNA"/>
</dbReference>
<evidence type="ECO:0000313" key="2">
    <source>
        <dbReference type="EMBL" id="KAG5669043.1"/>
    </source>
</evidence>
<feature type="region of interest" description="Disordered" evidence="1">
    <location>
        <begin position="126"/>
        <end position="150"/>
    </location>
</feature>
<dbReference type="AlphaFoldDB" id="A0A9J6BHN6"/>
<reference evidence="2" key="1">
    <citation type="submission" date="2021-03" db="EMBL/GenBank/DDBJ databases">
        <title>Chromosome level genome of the anhydrobiotic midge Polypedilum vanderplanki.</title>
        <authorList>
            <person name="Yoshida Y."/>
            <person name="Kikawada T."/>
            <person name="Gusev O."/>
        </authorList>
    </citation>
    <scope>NUCLEOTIDE SEQUENCE</scope>
    <source>
        <strain evidence="2">NIAS01</strain>
        <tissue evidence="2">Whole body or cell culture</tissue>
    </source>
</reference>
<name>A0A9J6BHN6_POLVA</name>
<organism evidence="2 3">
    <name type="scientific">Polypedilum vanderplanki</name>
    <name type="common">Sleeping chironomid midge</name>
    <dbReference type="NCBI Taxonomy" id="319348"/>
    <lineage>
        <taxon>Eukaryota</taxon>
        <taxon>Metazoa</taxon>
        <taxon>Ecdysozoa</taxon>
        <taxon>Arthropoda</taxon>
        <taxon>Hexapoda</taxon>
        <taxon>Insecta</taxon>
        <taxon>Pterygota</taxon>
        <taxon>Neoptera</taxon>
        <taxon>Endopterygota</taxon>
        <taxon>Diptera</taxon>
        <taxon>Nematocera</taxon>
        <taxon>Chironomoidea</taxon>
        <taxon>Chironomidae</taxon>
        <taxon>Chironominae</taxon>
        <taxon>Polypedilum</taxon>
        <taxon>Polypedilum</taxon>
    </lineage>
</organism>
<gene>
    <name evidence="2" type="ORF">PVAND_016944</name>
</gene>
<dbReference type="Proteomes" id="UP001107558">
    <property type="component" value="Chromosome 4"/>
</dbReference>
<accession>A0A9J6BHN6</accession>
<evidence type="ECO:0000256" key="1">
    <source>
        <dbReference type="SAM" id="MobiDB-lite"/>
    </source>
</evidence>
<protein>
    <submittedName>
        <fullName evidence="2">Uncharacterized protein</fullName>
    </submittedName>
</protein>
<evidence type="ECO:0000313" key="3">
    <source>
        <dbReference type="Proteomes" id="UP001107558"/>
    </source>
</evidence>
<sequence>MVLFKNKIDVILMSSDTSEILFSDISHKTFTNIVTKWFADYTGIKTGTFYQRKGGKIWFSIILYCVKCQREYKLKGDAKQLKAGQSTNIFVYCKHGNYCDCGHIHSVNEDPVEDQIQDPDEVHDEYDVQEHEDEGQIETRPITPEAPQFSPITPQWKKFLRRFEYND</sequence>
<proteinExistence type="predicted"/>